<feature type="compositionally biased region" description="Basic and acidic residues" evidence="1">
    <location>
        <begin position="186"/>
        <end position="195"/>
    </location>
</feature>
<comment type="caution">
    <text evidence="2">The sequence shown here is derived from an EMBL/GenBank/DDBJ whole genome shotgun (WGS) entry which is preliminary data.</text>
</comment>
<feature type="region of interest" description="Disordered" evidence="1">
    <location>
        <begin position="183"/>
        <end position="216"/>
    </location>
</feature>
<evidence type="ECO:0000256" key="1">
    <source>
        <dbReference type="SAM" id="MobiDB-lite"/>
    </source>
</evidence>
<keyword evidence="3" id="KW-1185">Reference proteome</keyword>
<dbReference type="AlphaFoldDB" id="A0A9P5WXZ2"/>
<dbReference type="Proteomes" id="UP000807342">
    <property type="component" value="Unassembled WGS sequence"/>
</dbReference>
<name>A0A9P5WXZ2_9AGAR</name>
<sequence length="216" mass="24355">MLKDIKWAWGTGLNRYIFPTVRNNPLYFHLDLDNKVRREAKAGKKECPFLQRGWAWHAFGAGLCGIKGGGNGRGVTWGGGGSAGGSSIGGRERPHSMMLWGWRWCNEVVRPASPLDCPCKTPTRRYIITLCYGHKHPYRRLLVNLYEVPQGTVRLTQDQYCINHLTRPCEPVSDGVYDMTEAGFRPGRDESESRTRMWGSSRGTTGHFFPPANPRS</sequence>
<proteinExistence type="predicted"/>
<organism evidence="2 3">
    <name type="scientific">Macrolepiota fuliginosa MF-IS2</name>
    <dbReference type="NCBI Taxonomy" id="1400762"/>
    <lineage>
        <taxon>Eukaryota</taxon>
        <taxon>Fungi</taxon>
        <taxon>Dikarya</taxon>
        <taxon>Basidiomycota</taxon>
        <taxon>Agaricomycotina</taxon>
        <taxon>Agaricomycetes</taxon>
        <taxon>Agaricomycetidae</taxon>
        <taxon>Agaricales</taxon>
        <taxon>Agaricineae</taxon>
        <taxon>Agaricaceae</taxon>
        <taxon>Macrolepiota</taxon>
    </lineage>
</organism>
<dbReference type="EMBL" id="MU153028">
    <property type="protein sequence ID" value="KAF9439994.1"/>
    <property type="molecule type" value="Genomic_DNA"/>
</dbReference>
<accession>A0A9P5WXZ2</accession>
<reference evidence="2" key="1">
    <citation type="submission" date="2020-11" db="EMBL/GenBank/DDBJ databases">
        <authorList>
            <consortium name="DOE Joint Genome Institute"/>
            <person name="Ahrendt S."/>
            <person name="Riley R."/>
            <person name="Andreopoulos W."/>
            <person name="Labutti K."/>
            <person name="Pangilinan J."/>
            <person name="Ruiz-Duenas F.J."/>
            <person name="Barrasa J.M."/>
            <person name="Sanchez-Garcia M."/>
            <person name="Camarero S."/>
            <person name="Miyauchi S."/>
            <person name="Serrano A."/>
            <person name="Linde D."/>
            <person name="Babiker R."/>
            <person name="Drula E."/>
            <person name="Ayuso-Fernandez I."/>
            <person name="Pacheco R."/>
            <person name="Padilla G."/>
            <person name="Ferreira P."/>
            <person name="Barriuso J."/>
            <person name="Kellner H."/>
            <person name="Castanera R."/>
            <person name="Alfaro M."/>
            <person name="Ramirez L."/>
            <person name="Pisabarro A.G."/>
            <person name="Kuo A."/>
            <person name="Tritt A."/>
            <person name="Lipzen A."/>
            <person name="He G."/>
            <person name="Yan M."/>
            <person name="Ng V."/>
            <person name="Cullen D."/>
            <person name="Martin F."/>
            <person name="Rosso M.-N."/>
            <person name="Henrissat B."/>
            <person name="Hibbett D."/>
            <person name="Martinez A.T."/>
            <person name="Grigoriev I.V."/>
        </authorList>
    </citation>
    <scope>NUCLEOTIDE SEQUENCE</scope>
    <source>
        <strain evidence="2">MF-IS2</strain>
    </source>
</reference>
<protein>
    <submittedName>
        <fullName evidence="2">Uncharacterized protein</fullName>
    </submittedName>
</protein>
<gene>
    <name evidence="2" type="ORF">P691DRAFT_783773</name>
</gene>
<evidence type="ECO:0000313" key="3">
    <source>
        <dbReference type="Proteomes" id="UP000807342"/>
    </source>
</evidence>
<evidence type="ECO:0000313" key="2">
    <source>
        <dbReference type="EMBL" id="KAF9439994.1"/>
    </source>
</evidence>